<evidence type="ECO:0000256" key="1">
    <source>
        <dbReference type="SAM" id="MobiDB-lite"/>
    </source>
</evidence>
<sequence>MEIVLRVDEMVGGESEGLLRWLLQEEDLRGLARVSARAADSPGAMGGASLDVLDVILSNSIALGGLIATVLAWRSSRPAPPPTVQFEVNGVSVTLTTDDPETVQSLIESLRSAEPPTDTTTDDPEASPDPRP</sequence>
<dbReference type="RefSeq" id="WP_095709382.1">
    <property type="nucleotide sequence ID" value="NZ_CP031742.1"/>
</dbReference>
<evidence type="ECO:0000313" key="2">
    <source>
        <dbReference type="EMBL" id="AXQ58755.1"/>
    </source>
</evidence>
<proteinExistence type="predicted"/>
<dbReference type="GeneID" id="300118712"/>
<dbReference type="KEGG" id="sky:D0C37_31880"/>
<evidence type="ECO:0000313" key="3">
    <source>
        <dbReference type="Proteomes" id="UP000259636"/>
    </source>
</evidence>
<dbReference type="AlphaFoldDB" id="A0A385DJY4"/>
<name>A0A385DJY4_9ACTN</name>
<protein>
    <submittedName>
        <fullName evidence="2">Uncharacterized protein</fullName>
    </submittedName>
</protein>
<dbReference type="Pfam" id="PF19953">
    <property type="entry name" value="EACC1"/>
    <property type="match status" value="1"/>
</dbReference>
<dbReference type="EMBL" id="CP031742">
    <property type="protein sequence ID" value="AXQ58755.1"/>
    <property type="molecule type" value="Genomic_DNA"/>
</dbReference>
<organism evidence="2 3">
    <name type="scientific">Streptomyces koyangensis</name>
    <dbReference type="NCBI Taxonomy" id="188770"/>
    <lineage>
        <taxon>Bacteria</taxon>
        <taxon>Bacillati</taxon>
        <taxon>Actinomycetota</taxon>
        <taxon>Actinomycetes</taxon>
        <taxon>Kitasatosporales</taxon>
        <taxon>Streptomycetaceae</taxon>
        <taxon>Streptomyces</taxon>
        <taxon>Streptomyces aurantiacus group</taxon>
    </lineage>
</organism>
<dbReference type="Proteomes" id="UP000259636">
    <property type="component" value="Chromosome"/>
</dbReference>
<dbReference type="InterPro" id="IPR045428">
    <property type="entry name" value="EACC1"/>
</dbReference>
<feature type="region of interest" description="Disordered" evidence="1">
    <location>
        <begin position="107"/>
        <end position="132"/>
    </location>
</feature>
<gene>
    <name evidence="2" type="ORF">D0C37_31880</name>
</gene>
<accession>A0A385DJY4</accession>
<reference evidence="2 3" key="1">
    <citation type="submission" date="2018-08" db="EMBL/GenBank/DDBJ databases">
        <authorList>
            <person name="Ferrada E.E."/>
            <person name="Latorre B.A."/>
        </authorList>
    </citation>
    <scope>NUCLEOTIDE SEQUENCE [LARGE SCALE GENOMIC DNA]</scope>
    <source>
        <strain evidence="2 3">VK-A60T</strain>
    </source>
</reference>